<reference evidence="1 2" key="1">
    <citation type="submission" date="2019-07" db="EMBL/GenBank/DDBJ databases">
        <title>Rhodococcus cavernicolus sp. nov., isolated from a cave.</title>
        <authorList>
            <person name="Lee S.D."/>
        </authorList>
    </citation>
    <scope>NUCLEOTIDE SEQUENCE [LARGE SCALE GENOMIC DNA]</scope>
    <source>
        <strain evidence="1 2">C1-24</strain>
    </source>
</reference>
<evidence type="ECO:0000313" key="1">
    <source>
        <dbReference type="EMBL" id="KAA0024375.1"/>
    </source>
</evidence>
<evidence type="ECO:0008006" key="3">
    <source>
        <dbReference type="Google" id="ProtNLM"/>
    </source>
</evidence>
<dbReference type="OrthoDB" id="4144896at2"/>
<protein>
    <recommendedName>
        <fullName evidence="3">ImmA/IrrE family metallo-endopeptidase</fullName>
    </recommendedName>
</protein>
<organism evidence="1 2">
    <name type="scientific">Antrihabitans cavernicola</name>
    <dbReference type="NCBI Taxonomy" id="2495913"/>
    <lineage>
        <taxon>Bacteria</taxon>
        <taxon>Bacillati</taxon>
        <taxon>Actinomycetota</taxon>
        <taxon>Actinomycetes</taxon>
        <taxon>Mycobacteriales</taxon>
        <taxon>Nocardiaceae</taxon>
        <taxon>Antrihabitans</taxon>
    </lineage>
</organism>
<dbReference type="EMBL" id="VLNY01000002">
    <property type="protein sequence ID" value="KAA0024375.1"/>
    <property type="molecule type" value="Genomic_DNA"/>
</dbReference>
<sequence>MVDMAARFGDLMRNIEIPFPWERATFVAAVAKNRGRPIFLQRVDDPPALSGLGCGTTTSGLWIKTTHSDIVLYNADTEWHADHVISHEIGHMLLRHDGQGASDGTPAYRPPLHALMPELSPDSIQSVLGRSDYDNVREAAAETFADMLMVEATLPRRRPSVVRRTLFRARYR</sequence>
<proteinExistence type="predicted"/>
<evidence type="ECO:0000313" key="2">
    <source>
        <dbReference type="Proteomes" id="UP000322244"/>
    </source>
</evidence>
<dbReference type="Proteomes" id="UP000322244">
    <property type="component" value="Unassembled WGS sequence"/>
</dbReference>
<name>A0A5A7SIR6_9NOCA</name>
<keyword evidence="2" id="KW-1185">Reference proteome</keyword>
<accession>A0A5A7SIR6</accession>
<gene>
    <name evidence="1" type="ORF">FOY51_06245</name>
</gene>
<comment type="caution">
    <text evidence="1">The sequence shown here is derived from an EMBL/GenBank/DDBJ whole genome shotgun (WGS) entry which is preliminary data.</text>
</comment>
<dbReference type="SUPFAM" id="SSF55486">
    <property type="entry name" value="Metalloproteases ('zincins'), catalytic domain"/>
    <property type="match status" value="1"/>
</dbReference>
<dbReference type="AlphaFoldDB" id="A0A5A7SIR6"/>